<accession>A0A328Q7X2</accession>
<comment type="caution">
    <text evidence="1">The sequence shown here is derived from an EMBL/GenBank/DDBJ whole genome shotgun (WGS) entry which is preliminary data.</text>
</comment>
<dbReference type="GeneID" id="3855193"/>
<evidence type="ECO:0008006" key="3">
    <source>
        <dbReference type="Google" id="ProtNLM"/>
    </source>
</evidence>
<sequence length="209" mass="23442">MNKKMIIGIIAVILVALIIAIPQYESYQSTLLSENFNKTLQNASAVETEIASTTNQINQQNSTDADTLIHTINNQITPKYSEELLRLNETKTNTNNDTEKQYIDLQMKRVQLESKNLNATVTLLNALSQYVKGEKTALDAQNTINQASSDNAQSSTELNQVYNDIKTFLDQNPDLNKKLHDLNLDSAYYGQLEKQNIANNTNTQANVTQ</sequence>
<dbReference type="Proteomes" id="UP000248557">
    <property type="component" value="Unassembled WGS sequence"/>
</dbReference>
<reference evidence="1 2" key="1">
    <citation type="submission" date="2017-05" db="EMBL/GenBank/DDBJ databases">
        <title>Host range expansion of the Methanosphaera genus to humans and monogastric animals involves recent and extensive reduction in genome content.</title>
        <authorList>
            <person name="Hoedt E.C."/>
            <person name="Volmer J.G."/>
            <person name="Parks D.H."/>
            <person name="Rosewarne C.P."/>
            <person name="Denman S.E."/>
            <person name="Mcsweeney C.S."/>
            <person name="O Cuiv P."/>
            <person name="Hugenholtz P."/>
            <person name="Tyson G.W."/>
            <person name="Morrison M."/>
        </authorList>
    </citation>
    <scope>NUCLEOTIDE SEQUENCE [LARGE SCALE GENOMIC DNA]</scope>
    <source>
        <strain evidence="1 2">PA5</strain>
    </source>
</reference>
<dbReference type="EMBL" id="NGJK01000005">
    <property type="protein sequence ID" value="RAP03776.1"/>
    <property type="molecule type" value="Genomic_DNA"/>
</dbReference>
<name>A0A328Q7X2_9EURY</name>
<proteinExistence type="predicted"/>
<evidence type="ECO:0000313" key="1">
    <source>
        <dbReference type="EMBL" id="RAP03776.1"/>
    </source>
</evidence>
<dbReference type="RefSeq" id="WP_011405693.1">
    <property type="nucleotide sequence ID" value="NZ_JAXJAF010000027.1"/>
</dbReference>
<gene>
    <name evidence="1" type="ORF">CA615_00375</name>
</gene>
<dbReference type="AlphaFoldDB" id="A0A328Q7X2"/>
<organism evidence="1 2">
    <name type="scientific">Methanosphaera stadtmanae</name>
    <dbReference type="NCBI Taxonomy" id="2317"/>
    <lineage>
        <taxon>Archaea</taxon>
        <taxon>Methanobacteriati</taxon>
        <taxon>Methanobacteriota</taxon>
        <taxon>Methanomada group</taxon>
        <taxon>Methanobacteria</taxon>
        <taxon>Methanobacteriales</taxon>
        <taxon>Methanobacteriaceae</taxon>
        <taxon>Methanosphaera</taxon>
    </lineage>
</organism>
<protein>
    <recommendedName>
        <fullName evidence="3">DUF5667 domain-containing protein</fullName>
    </recommendedName>
</protein>
<evidence type="ECO:0000313" key="2">
    <source>
        <dbReference type="Proteomes" id="UP000248557"/>
    </source>
</evidence>